<reference evidence="1" key="1">
    <citation type="submission" date="2022-06" db="EMBL/GenBank/DDBJ databases">
        <title>Novel species in genus nocardia.</title>
        <authorList>
            <person name="Li F."/>
        </authorList>
    </citation>
    <scope>NUCLEOTIDE SEQUENCE</scope>
    <source>
        <strain evidence="1">CDC141</strain>
    </source>
</reference>
<evidence type="ECO:0008006" key="3">
    <source>
        <dbReference type="Google" id="ProtNLM"/>
    </source>
</evidence>
<comment type="caution">
    <text evidence="1">The sequence shown here is derived from an EMBL/GenBank/DDBJ whole genome shotgun (WGS) entry which is preliminary data.</text>
</comment>
<sequence length="453" mass="48471">MIIGTWTGREVRILREVALREGREDFSARIGFGPKAIQKWELTASVDKPVKGRSAEALDTVLAQLKPAQRERFWSELSRARSLAAGHPVLSGTTAEPVLMIGPDHESGTDTWEVDYNVRRREFAKWAAAAAGAMLLSEDQAHIGMSDVQRVLAGVEMLEEQDQRVGGGGLVGLAVDQLDRATHLLETSTYDSTTGSAFTAAAGELAVLSGWLAFDADKHDLARRCYAQAMALGTEANNSDLIAHTCLYQANQSIALARSGKGSPYKALSLVGRARDLMRGRPPGRIHALIAVREAQAQGVLGDRSAFGRAIATAWREMDAAAQFEPIDQVPQWLRFVTHFEISGHEARGYGAIGDTDRAIGLFAAAVAEQASTRNITNMRAWSAATRAAAGDVSGAIEEGVAVLHALTEVASTRTLRVLAPIRAATEELTAGDAFNDQFDSLAAATAQKAITA</sequence>
<dbReference type="Proteomes" id="UP001139157">
    <property type="component" value="Unassembled WGS sequence"/>
</dbReference>
<evidence type="ECO:0000313" key="1">
    <source>
        <dbReference type="EMBL" id="MCM6777916.1"/>
    </source>
</evidence>
<dbReference type="RefSeq" id="WP_251917379.1">
    <property type="nucleotide sequence ID" value="NZ_JAMRXG010000018.1"/>
</dbReference>
<keyword evidence="2" id="KW-1185">Reference proteome</keyword>
<gene>
    <name evidence="1" type="ORF">NDR86_30970</name>
</gene>
<dbReference type="EMBL" id="JAMRXG010000018">
    <property type="protein sequence ID" value="MCM6777916.1"/>
    <property type="molecule type" value="Genomic_DNA"/>
</dbReference>
<evidence type="ECO:0000313" key="2">
    <source>
        <dbReference type="Proteomes" id="UP001139157"/>
    </source>
</evidence>
<name>A0A9X2EGI9_9NOCA</name>
<organism evidence="1 2">
    <name type="scientific">Nocardia pulmonis</name>
    <dbReference type="NCBI Taxonomy" id="2951408"/>
    <lineage>
        <taxon>Bacteria</taxon>
        <taxon>Bacillati</taxon>
        <taxon>Actinomycetota</taxon>
        <taxon>Actinomycetes</taxon>
        <taxon>Mycobacteriales</taxon>
        <taxon>Nocardiaceae</taxon>
        <taxon>Nocardia</taxon>
    </lineage>
</organism>
<dbReference type="AlphaFoldDB" id="A0A9X2EGI9"/>
<proteinExistence type="predicted"/>
<protein>
    <recommendedName>
        <fullName evidence="3">Transcriptional regulator</fullName>
    </recommendedName>
</protein>
<accession>A0A9X2EGI9</accession>